<organism evidence="1 2">
    <name type="scientific">Willisornis vidua</name>
    <name type="common">Xingu scale-backed antbird</name>
    <dbReference type="NCBI Taxonomy" id="1566151"/>
    <lineage>
        <taxon>Eukaryota</taxon>
        <taxon>Metazoa</taxon>
        <taxon>Chordata</taxon>
        <taxon>Craniata</taxon>
        <taxon>Vertebrata</taxon>
        <taxon>Euteleostomi</taxon>
        <taxon>Archelosauria</taxon>
        <taxon>Archosauria</taxon>
        <taxon>Dinosauria</taxon>
        <taxon>Saurischia</taxon>
        <taxon>Theropoda</taxon>
        <taxon>Coelurosauria</taxon>
        <taxon>Aves</taxon>
        <taxon>Neognathae</taxon>
        <taxon>Neoaves</taxon>
        <taxon>Telluraves</taxon>
        <taxon>Australaves</taxon>
        <taxon>Passeriformes</taxon>
        <taxon>Thamnophilidae</taxon>
        <taxon>Willisornis</taxon>
    </lineage>
</organism>
<protein>
    <recommendedName>
        <fullName evidence="3">Rna-directed dna polymerase from mobile element jockey-like</fullName>
    </recommendedName>
</protein>
<reference evidence="1" key="1">
    <citation type="submission" date="2019-10" db="EMBL/GenBank/DDBJ databases">
        <authorList>
            <person name="Soares A.E.R."/>
            <person name="Aleixo A."/>
            <person name="Schneider P."/>
            <person name="Miyaki C.Y."/>
            <person name="Schneider M.P."/>
            <person name="Mello C."/>
            <person name="Vasconcelos A.T.R."/>
        </authorList>
    </citation>
    <scope>NUCLEOTIDE SEQUENCE</scope>
    <source>
        <tissue evidence="1">Muscle</tissue>
    </source>
</reference>
<evidence type="ECO:0008006" key="3">
    <source>
        <dbReference type="Google" id="ProtNLM"/>
    </source>
</evidence>
<evidence type="ECO:0000313" key="2">
    <source>
        <dbReference type="Proteomes" id="UP001145742"/>
    </source>
</evidence>
<proteinExistence type="predicted"/>
<sequence>MGLFEQKYGLEVCLNSILMLSVFLYDSDKVTHLVDEEKVVKVFYPDFSKAIDTVSHSILLEKLSAHGMDCLLAKEFTENKNQIKPTTQEIQVESGLKPVAGISRPNQECYPWQRTYYQSDLPTGKCKENDLGAEKDIEKLEMY</sequence>
<comment type="caution">
    <text evidence="1">The sequence shown here is derived from an EMBL/GenBank/DDBJ whole genome shotgun (WGS) entry which is preliminary data.</text>
</comment>
<gene>
    <name evidence="1" type="ORF">WISP_50313</name>
</gene>
<dbReference type="EMBL" id="WHWB01033411">
    <property type="protein sequence ID" value="KAJ7420088.1"/>
    <property type="molecule type" value="Genomic_DNA"/>
</dbReference>
<evidence type="ECO:0000313" key="1">
    <source>
        <dbReference type="EMBL" id="KAJ7420088.1"/>
    </source>
</evidence>
<dbReference type="Proteomes" id="UP001145742">
    <property type="component" value="Unassembled WGS sequence"/>
</dbReference>
<keyword evidence="2" id="KW-1185">Reference proteome</keyword>
<name>A0ABQ9DGT5_9PASS</name>
<accession>A0ABQ9DGT5</accession>